<evidence type="ECO:0000256" key="7">
    <source>
        <dbReference type="SAM" id="SignalP"/>
    </source>
</evidence>
<comment type="caution">
    <text evidence="8">The sequence shown here is derived from an EMBL/GenBank/DDBJ whole genome shotgun (WGS) entry which is preliminary data.</text>
</comment>
<reference evidence="8 9" key="1">
    <citation type="submission" date="2024-08" db="EMBL/GenBank/DDBJ databases">
        <title>Clostridium lapicellarii sp. nov., and Clostridium renhuaiense sp. nov., two species isolated from the mud in a fermentation cellar used for producing sauce-flavour Chinese liquors.</title>
        <authorList>
            <person name="Yang F."/>
            <person name="Wang H."/>
            <person name="Chen L.Q."/>
            <person name="Zhou N."/>
            <person name="Lu J.J."/>
            <person name="Pu X.X."/>
            <person name="Wan B."/>
            <person name="Wang L."/>
            <person name="Liu S.J."/>
        </authorList>
    </citation>
    <scope>NUCLEOTIDE SEQUENCE [LARGE SCALE GENOMIC DNA]</scope>
    <source>
        <strain evidence="8 9">MT-5</strain>
    </source>
</reference>
<keyword evidence="3" id="KW-0812">Transmembrane</keyword>
<feature type="coiled-coil region" evidence="6">
    <location>
        <begin position="120"/>
        <end position="179"/>
    </location>
</feature>
<sequence length="387" mass="42736">MKKKLSAIVGLATVLVLSMGSTCFAETAVAAPVNAAAAASTSDSSSADLTLDGVLGGIEKNNVEIQMYDQKILLYQRQFDRDQQNASLNSDKSPVNYPAGQYAAVKIQIDVTPKQDEQNIKDAKHDRDDALQNLKFSTEQQYLNAVSAQDQISTINAQLANLDKQIAQTNAKIQQGQLTNDALQSLQVQKSQLEASLNTPKSQLQQCELNIKQAINMDLNTDVTLVLPAAKQFVKFDDSNIQSQIDNEVNNSYDMAKITNNIAILKIQQDIYKQYSYNDATGEVNTGLSIQNLQNSLYNTQLNLKINLWNSYYSLKNSEDLVQTENIKVENAQMNYDNASAKVKAGVLTEVDLDSAALALQSEKINLKNAQDNYMIASEQLQYNLSK</sequence>
<evidence type="ECO:0000313" key="8">
    <source>
        <dbReference type="EMBL" id="MEY8000451.1"/>
    </source>
</evidence>
<evidence type="ECO:0000256" key="3">
    <source>
        <dbReference type="ARBA" id="ARBA00022692"/>
    </source>
</evidence>
<keyword evidence="9" id="KW-1185">Reference proteome</keyword>
<keyword evidence="7" id="KW-0732">Signal</keyword>
<evidence type="ECO:0000256" key="6">
    <source>
        <dbReference type="SAM" id="Coils"/>
    </source>
</evidence>
<keyword evidence="2" id="KW-1134">Transmembrane beta strand</keyword>
<feature type="coiled-coil region" evidence="6">
    <location>
        <begin position="315"/>
        <end position="380"/>
    </location>
</feature>
<dbReference type="SUPFAM" id="SSF56954">
    <property type="entry name" value="Outer membrane efflux proteins (OEP)"/>
    <property type="match status" value="1"/>
</dbReference>
<evidence type="ECO:0000256" key="2">
    <source>
        <dbReference type="ARBA" id="ARBA00022452"/>
    </source>
</evidence>
<dbReference type="RefSeq" id="WP_369704346.1">
    <property type="nucleotide sequence ID" value="NZ_JBGEWD010000008.1"/>
</dbReference>
<protein>
    <submittedName>
        <fullName evidence="8">TolC family protein</fullName>
    </submittedName>
</protein>
<gene>
    <name evidence="8" type="ORF">AB8U03_09640</name>
</gene>
<dbReference type="EMBL" id="JBGEWD010000008">
    <property type="protein sequence ID" value="MEY8000451.1"/>
    <property type="molecule type" value="Genomic_DNA"/>
</dbReference>
<dbReference type="InterPro" id="IPR051906">
    <property type="entry name" value="TolC-like"/>
</dbReference>
<dbReference type="PANTHER" id="PTHR30026">
    <property type="entry name" value="OUTER MEMBRANE PROTEIN TOLC"/>
    <property type="match status" value="1"/>
</dbReference>
<evidence type="ECO:0000256" key="4">
    <source>
        <dbReference type="ARBA" id="ARBA00023136"/>
    </source>
</evidence>
<dbReference type="Proteomes" id="UP001564657">
    <property type="component" value="Unassembled WGS sequence"/>
</dbReference>
<dbReference type="PANTHER" id="PTHR30026:SF20">
    <property type="entry name" value="OUTER MEMBRANE PROTEIN TOLC"/>
    <property type="match status" value="1"/>
</dbReference>
<evidence type="ECO:0000256" key="5">
    <source>
        <dbReference type="ARBA" id="ARBA00023237"/>
    </source>
</evidence>
<dbReference type="Gene3D" id="1.20.1600.10">
    <property type="entry name" value="Outer membrane efflux proteins (OEP)"/>
    <property type="match status" value="2"/>
</dbReference>
<feature type="signal peptide" evidence="7">
    <location>
        <begin position="1"/>
        <end position="25"/>
    </location>
</feature>
<name>A0ABV4BRZ7_9CLOT</name>
<comment type="subcellular location">
    <subcellularLocation>
        <location evidence="1">Cell outer membrane</location>
    </subcellularLocation>
</comment>
<keyword evidence="4" id="KW-0472">Membrane</keyword>
<feature type="chain" id="PRO_5047301647" evidence="7">
    <location>
        <begin position="26"/>
        <end position="387"/>
    </location>
</feature>
<keyword evidence="6" id="KW-0175">Coiled coil</keyword>
<organism evidence="8 9">
    <name type="scientific">Clostridium moutaii</name>
    <dbReference type="NCBI Taxonomy" id="3240932"/>
    <lineage>
        <taxon>Bacteria</taxon>
        <taxon>Bacillati</taxon>
        <taxon>Bacillota</taxon>
        <taxon>Clostridia</taxon>
        <taxon>Eubacteriales</taxon>
        <taxon>Clostridiaceae</taxon>
        <taxon>Clostridium</taxon>
    </lineage>
</organism>
<accession>A0ABV4BRZ7</accession>
<keyword evidence="5" id="KW-0998">Cell outer membrane</keyword>
<proteinExistence type="predicted"/>
<evidence type="ECO:0000313" key="9">
    <source>
        <dbReference type="Proteomes" id="UP001564657"/>
    </source>
</evidence>
<evidence type="ECO:0000256" key="1">
    <source>
        <dbReference type="ARBA" id="ARBA00004442"/>
    </source>
</evidence>